<keyword evidence="2" id="KW-0813">Transport</keyword>
<evidence type="ECO:0000256" key="10">
    <source>
        <dbReference type="SAM" id="Phobius"/>
    </source>
</evidence>
<dbReference type="InterPro" id="IPR004772">
    <property type="entry name" value="TrkH"/>
</dbReference>
<evidence type="ECO:0000256" key="7">
    <source>
        <dbReference type="ARBA" id="ARBA00022989"/>
    </source>
</evidence>
<accession>A0ABS3GWQ6</accession>
<evidence type="ECO:0000256" key="2">
    <source>
        <dbReference type="ARBA" id="ARBA00022448"/>
    </source>
</evidence>
<dbReference type="NCBIfam" id="TIGR00933">
    <property type="entry name" value="2a38"/>
    <property type="match status" value="1"/>
</dbReference>
<dbReference type="Proteomes" id="UP000664632">
    <property type="component" value="Unassembled WGS sequence"/>
</dbReference>
<evidence type="ECO:0000256" key="8">
    <source>
        <dbReference type="ARBA" id="ARBA00023065"/>
    </source>
</evidence>
<evidence type="ECO:0000313" key="11">
    <source>
        <dbReference type="EMBL" id="MBO0439710.1"/>
    </source>
</evidence>
<keyword evidence="8" id="KW-0406">Ion transport</keyword>
<dbReference type="PANTHER" id="PTHR32024">
    <property type="entry name" value="TRK SYSTEM POTASSIUM UPTAKE PROTEIN TRKG-RELATED"/>
    <property type="match status" value="1"/>
</dbReference>
<evidence type="ECO:0000256" key="6">
    <source>
        <dbReference type="ARBA" id="ARBA00022958"/>
    </source>
</evidence>
<comment type="subcellular location">
    <subcellularLocation>
        <location evidence="1">Cell membrane</location>
        <topology evidence="1">Multi-pass membrane protein</topology>
    </subcellularLocation>
</comment>
<comment type="caution">
    <text evidence="11">The sequence shown here is derived from an EMBL/GenBank/DDBJ whole genome shotgun (WGS) entry which is preliminary data.</text>
</comment>
<keyword evidence="5 10" id="KW-0812">Transmembrane</keyword>
<dbReference type="InterPro" id="IPR003445">
    <property type="entry name" value="Cat_transpt"/>
</dbReference>
<keyword evidence="7 10" id="KW-1133">Transmembrane helix</keyword>
<feature type="transmembrane region" description="Helical" evidence="10">
    <location>
        <begin position="411"/>
        <end position="435"/>
    </location>
</feature>
<evidence type="ECO:0000256" key="1">
    <source>
        <dbReference type="ARBA" id="ARBA00004651"/>
    </source>
</evidence>
<evidence type="ECO:0000313" key="12">
    <source>
        <dbReference type="Proteomes" id="UP000664632"/>
    </source>
</evidence>
<feature type="transmembrane region" description="Helical" evidence="10">
    <location>
        <begin position="196"/>
        <end position="215"/>
    </location>
</feature>
<sequence length="455" mass="50169">MMKKNKVALKLKKRLSAVQILAFGFILLIFSGGSLLTLPIFSRSGTATPFIDALFTAVSAVCVTGLTTLNTALHWNAYGQLVIMILIEIGGLGFMTMPVLLYFILRKKITLSTRILLREALNLDDMSGAFRLMMYVVKLAAIIQLAGAILLSFEFVPEFGWKKGLFFGLFHSISSFCNAGFDLLGDSLMHYQSKPYVLLVVGFLIISGGLGFIVWQDLLRFKEKRKFSLHTKIALITTISLLVGGFIIFFLTEHNANNLTTGTNFFDRLANTFFMSVTPRTAGYYSIDYMQMTNAGLITTIFLMYVGGTSGSTAGGLKTTTFAVLVIQIVSIFKGRTRAEFQGRTIRNSTVFRALTLFFITLTLCVLSIMLLTITENIPESSGIEYVAFEVFSAFGTVGLTMGLTPELTGIGKVIIMLLMYIGRVGIYTVGFSLLTQGQKQQAKFKYPDESVMIG</sequence>
<gene>
    <name evidence="11" type="ORF">JZO69_05025</name>
</gene>
<feature type="transmembrane region" description="Helical" evidence="10">
    <location>
        <begin position="132"/>
        <end position="153"/>
    </location>
</feature>
<reference evidence="11 12" key="1">
    <citation type="submission" date="2021-03" db="EMBL/GenBank/DDBJ databases">
        <title>Enterococcal diversity collection.</title>
        <authorList>
            <person name="Gilmore M.S."/>
            <person name="Schwartzman J."/>
            <person name="Van Tyne D."/>
            <person name="Martin M."/>
            <person name="Earl A.M."/>
            <person name="Manson A.L."/>
            <person name="Straub T."/>
            <person name="Salamzade R."/>
            <person name="Saavedra J."/>
            <person name="Lebreton F."/>
            <person name="Prichula J."/>
            <person name="Schaufler K."/>
            <person name="Gaca A."/>
            <person name="Sgardioli B."/>
            <person name="Wagenaar J."/>
            <person name="Strong T."/>
        </authorList>
    </citation>
    <scope>NUCLEOTIDE SEQUENCE [LARGE SCALE GENOMIC DNA]</scope>
    <source>
        <strain evidence="11 12">DIV0869a</strain>
    </source>
</reference>
<dbReference type="PANTHER" id="PTHR32024:SF1">
    <property type="entry name" value="KTR SYSTEM POTASSIUM UPTAKE PROTEIN B"/>
    <property type="match status" value="1"/>
</dbReference>
<proteinExistence type="predicted"/>
<keyword evidence="12" id="KW-1185">Reference proteome</keyword>
<keyword evidence="4" id="KW-0633">Potassium transport</keyword>
<feature type="transmembrane region" description="Helical" evidence="10">
    <location>
        <begin position="289"/>
        <end position="308"/>
    </location>
</feature>
<evidence type="ECO:0000256" key="5">
    <source>
        <dbReference type="ARBA" id="ARBA00022692"/>
    </source>
</evidence>
<keyword evidence="9 10" id="KW-0472">Membrane</keyword>
<evidence type="ECO:0000256" key="9">
    <source>
        <dbReference type="ARBA" id="ARBA00023136"/>
    </source>
</evidence>
<protein>
    <submittedName>
        <fullName evidence="11">Trk family potassium uptake protein</fullName>
    </submittedName>
</protein>
<keyword evidence="6" id="KW-0630">Potassium</keyword>
<feature type="transmembrane region" description="Helical" evidence="10">
    <location>
        <begin position="81"/>
        <end position="105"/>
    </location>
</feature>
<name>A0ABS3GWQ6_9ENTE</name>
<dbReference type="RefSeq" id="WP_207111792.1">
    <property type="nucleotide sequence ID" value="NZ_JAFLWD010000009.1"/>
</dbReference>
<dbReference type="Pfam" id="PF02386">
    <property type="entry name" value="TrkH"/>
    <property type="match status" value="1"/>
</dbReference>
<feature type="transmembrane region" description="Helical" evidence="10">
    <location>
        <begin position="353"/>
        <end position="374"/>
    </location>
</feature>
<keyword evidence="3" id="KW-1003">Cell membrane</keyword>
<feature type="transmembrane region" description="Helical" evidence="10">
    <location>
        <begin position="20"/>
        <end position="41"/>
    </location>
</feature>
<dbReference type="EMBL" id="JAFLWD010000009">
    <property type="protein sequence ID" value="MBO0439710.1"/>
    <property type="molecule type" value="Genomic_DNA"/>
</dbReference>
<feature type="transmembrane region" description="Helical" evidence="10">
    <location>
        <begin position="227"/>
        <end position="251"/>
    </location>
</feature>
<evidence type="ECO:0000256" key="4">
    <source>
        <dbReference type="ARBA" id="ARBA00022538"/>
    </source>
</evidence>
<evidence type="ECO:0000256" key="3">
    <source>
        <dbReference type="ARBA" id="ARBA00022475"/>
    </source>
</evidence>
<organism evidence="11 12">
    <name type="scientific">Candidatus Enterococcus ikei</name>
    <dbReference type="NCBI Taxonomy" id="2815326"/>
    <lineage>
        <taxon>Bacteria</taxon>
        <taxon>Bacillati</taxon>
        <taxon>Bacillota</taxon>
        <taxon>Bacilli</taxon>
        <taxon>Lactobacillales</taxon>
        <taxon>Enterococcaceae</taxon>
        <taxon>Enterococcus</taxon>
    </lineage>
</organism>